<dbReference type="InterPro" id="IPR044094">
    <property type="entry name" value="AtsA-like_MBL-fold"/>
</dbReference>
<dbReference type="PANTHER" id="PTHR46018:SF2">
    <property type="entry name" value="ZINC PHOSPHODIESTERASE ELAC PROTEIN 1"/>
    <property type="match status" value="1"/>
</dbReference>
<feature type="domain" description="Metallo-beta-lactamase" evidence="4">
    <location>
        <begin position="81"/>
        <end position="173"/>
    </location>
</feature>
<dbReference type="PANTHER" id="PTHR46018">
    <property type="entry name" value="ZINC PHOSPHODIESTERASE ELAC PROTEIN 1"/>
    <property type="match status" value="1"/>
</dbReference>
<dbReference type="PROSITE" id="PS51318">
    <property type="entry name" value="TAT"/>
    <property type="match status" value="1"/>
</dbReference>
<dbReference type="SUPFAM" id="SSF56281">
    <property type="entry name" value="Metallo-hydrolase/oxidoreductase"/>
    <property type="match status" value="1"/>
</dbReference>
<dbReference type="InterPro" id="IPR001279">
    <property type="entry name" value="Metallo-B-lactamas"/>
</dbReference>
<evidence type="ECO:0000313" key="6">
    <source>
        <dbReference type="Proteomes" id="UP000638263"/>
    </source>
</evidence>
<keyword evidence="2" id="KW-0255">Endonuclease</keyword>
<dbReference type="AlphaFoldDB" id="A0A917RWZ4"/>
<accession>A0A917RWZ4</accession>
<evidence type="ECO:0000256" key="2">
    <source>
        <dbReference type="ARBA" id="ARBA00022759"/>
    </source>
</evidence>
<dbReference type="Gene3D" id="3.60.15.10">
    <property type="entry name" value="Ribonuclease Z/Hydroxyacylglutathione hydrolase-like"/>
    <property type="match status" value="1"/>
</dbReference>
<keyword evidence="1" id="KW-0540">Nuclease</keyword>
<comment type="caution">
    <text evidence="5">The sequence shown here is derived from an EMBL/GenBank/DDBJ whole genome shotgun (WGS) entry which is preliminary data.</text>
</comment>
<dbReference type="GO" id="GO:0042781">
    <property type="term" value="F:3'-tRNA processing endoribonuclease activity"/>
    <property type="evidence" value="ECO:0007669"/>
    <property type="project" value="TreeGrafter"/>
</dbReference>
<evidence type="ECO:0000313" key="5">
    <source>
        <dbReference type="EMBL" id="GGL41937.1"/>
    </source>
</evidence>
<dbReference type="CDD" id="cd07719">
    <property type="entry name" value="arylsulfatase_AtsA-like_MBL-fold"/>
    <property type="match status" value="1"/>
</dbReference>
<evidence type="ECO:0000256" key="3">
    <source>
        <dbReference type="ARBA" id="ARBA00022801"/>
    </source>
</evidence>
<keyword evidence="3" id="KW-0378">Hydrolase</keyword>
<evidence type="ECO:0000256" key="1">
    <source>
        <dbReference type="ARBA" id="ARBA00022722"/>
    </source>
</evidence>
<organism evidence="5 6">
    <name type="scientific">Nocardia jinanensis</name>
    <dbReference type="NCBI Taxonomy" id="382504"/>
    <lineage>
        <taxon>Bacteria</taxon>
        <taxon>Bacillati</taxon>
        <taxon>Actinomycetota</taxon>
        <taxon>Actinomycetes</taxon>
        <taxon>Mycobacteriales</taxon>
        <taxon>Nocardiaceae</taxon>
        <taxon>Nocardia</taxon>
    </lineage>
</organism>
<proteinExistence type="predicted"/>
<dbReference type="RefSeq" id="WP_063000747.1">
    <property type="nucleotide sequence ID" value="NZ_BMMH01000029.1"/>
</dbReference>
<dbReference type="InterPro" id="IPR036866">
    <property type="entry name" value="RibonucZ/Hydroxyglut_hydro"/>
</dbReference>
<sequence length="400" mass="42344">MCEPFGAVDWMSRRGLFKGAAVAAGATAGAAVTGAAPAAAVARPVIRGGNDAEGYRTRLVLLGTAGGPTWWTGSDRHRAGISSAVVVGDAVYLVDCGEGMGRRYEQAGLFSQSPASDFTELRAVFLTHLHSDHIAGYPPLMLYGLPGGGLGTPDRPVQVFGPGRRGALPGVFPPGRPVPPVSPGNPWPGTVDMTDLILQAFATDLNDRIRDTAAPDIYARLVAHDIALPPGAGADPNTISAPRLDRPIEVYEDDLVKVTATLVDHRPVFPAFAFRFDTDDGSITFSGDTTVCDNLPALAEGSDILVHEVVDPQWVDASLDRMPLTPDERAAYRQHLIGAHTTIEQVGPVAESAGAKMLLLSHYGPGDHPPERWHGAQQGYSGNFRLGEDLMQIGVGTRPR</sequence>
<name>A0A917RWZ4_9NOCA</name>
<reference evidence="5" key="2">
    <citation type="submission" date="2020-09" db="EMBL/GenBank/DDBJ databases">
        <authorList>
            <person name="Sun Q."/>
            <person name="Zhou Y."/>
        </authorList>
    </citation>
    <scope>NUCLEOTIDE SEQUENCE</scope>
    <source>
        <strain evidence="5">CGMCC 4.3508</strain>
    </source>
</reference>
<reference evidence="5" key="1">
    <citation type="journal article" date="2014" name="Int. J. Syst. Evol. Microbiol.">
        <title>Complete genome sequence of Corynebacterium casei LMG S-19264T (=DSM 44701T), isolated from a smear-ripened cheese.</title>
        <authorList>
            <consortium name="US DOE Joint Genome Institute (JGI-PGF)"/>
            <person name="Walter F."/>
            <person name="Albersmeier A."/>
            <person name="Kalinowski J."/>
            <person name="Ruckert C."/>
        </authorList>
    </citation>
    <scope>NUCLEOTIDE SEQUENCE</scope>
    <source>
        <strain evidence="5">CGMCC 4.3508</strain>
    </source>
</reference>
<dbReference type="EMBL" id="BMMH01000029">
    <property type="protein sequence ID" value="GGL41937.1"/>
    <property type="molecule type" value="Genomic_DNA"/>
</dbReference>
<dbReference type="Proteomes" id="UP000638263">
    <property type="component" value="Unassembled WGS sequence"/>
</dbReference>
<evidence type="ECO:0000259" key="4">
    <source>
        <dbReference type="Pfam" id="PF00753"/>
    </source>
</evidence>
<protein>
    <recommendedName>
        <fullName evidence="4">Metallo-beta-lactamase domain-containing protein</fullName>
    </recommendedName>
</protein>
<dbReference type="Pfam" id="PF00753">
    <property type="entry name" value="Lactamase_B"/>
    <property type="match status" value="1"/>
</dbReference>
<dbReference type="InterPro" id="IPR006311">
    <property type="entry name" value="TAT_signal"/>
</dbReference>
<gene>
    <name evidence="5" type="ORF">GCM10011588_65870</name>
</gene>
<keyword evidence="6" id="KW-1185">Reference proteome</keyword>